<evidence type="ECO:0000313" key="3">
    <source>
        <dbReference type="Proteomes" id="UP000559256"/>
    </source>
</evidence>
<protein>
    <submittedName>
        <fullName evidence="2">Uncharacterized protein</fullName>
    </submittedName>
</protein>
<feature type="compositionally biased region" description="Polar residues" evidence="1">
    <location>
        <begin position="76"/>
        <end position="91"/>
    </location>
</feature>
<dbReference type="Proteomes" id="UP000559256">
    <property type="component" value="Unassembled WGS sequence"/>
</dbReference>
<gene>
    <name evidence="2" type="ORF">D9758_015911</name>
</gene>
<name>A0A8H5CJ78_9AGAR</name>
<keyword evidence="3" id="KW-1185">Reference proteome</keyword>
<evidence type="ECO:0000313" key="2">
    <source>
        <dbReference type="EMBL" id="KAF5342735.1"/>
    </source>
</evidence>
<comment type="caution">
    <text evidence="2">The sequence shown here is derived from an EMBL/GenBank/DDBJ whole genome shotgun (WGS) entry which is preliminary data.</text>
</comment>
<organism evidence="2 3">
    <name type="scientific">Tetrapyrgos nigripes</name>
    <dbReference type="NCBI Taxonomy" id="182062"/>
    <lineage>
        <taxon>Eukaryota</taxon>
        <taxon>Fungi</taxon>
        <taxon>Dikarya</taxon>
        <taxon>Basidiomycota</taxon>
        <taxon>Agaricomycotina</taxon>
        <taxon>Agaricomycetes</taxon>
        <taxon>Agaricomycetidae</taxon>
        <taxon>Agaricales</taxon>
        <taxon>Marasmiineae</taxon>
        <taxon>Marasmiaceae</taxon>
        <taxon>Tetrapyrgos</taxon>
    </lineage>
</organism>
<feature type="region of interest" description="Disordered" evidence="1">
    <location>
        <begin position="69"/>
        <end position="99"/>
    </location>
</feature>
<evidence type="ECO:0000256" key="1">
    <source>
        <dbReference type="SAM" id="MobiDB-lite"/>
    </source>
</evidence>
<dbReference type="EMBL" id="JAACJM010000158">
    <property type="protein sequence ID" value="KAF5342735.1"/>
    <property type="molecule type" value="Genomic_DNA"/>
</dbReference>
<proteinExistence type="predicted"/>
<accession>A0A8H5CJ78</accession>
<dbReference type="AlphaFoldDB" id="A0A8H5CJ78"/>
<sequence>MMVFGPQYNQASLQCGTCVKFTRLTSFSLPLQFSPSEVPTLQYHKQQTSSCRLLLQDLKRAEDYIRKGDYTREGETQTQTPGAGPSQLKNQNGHKPRRDTRAVEFNRAMDDGKNDEDLVMTQITSHPLCRPSFRELPLERLSSLVQCFLTGPKASASRSTG</sequence>
<reference evidence="2 3" key="1">
    <citation type="journal article" date="2020" name="ISME J.">
        <title>Uncovering the hidden diversity of litter-decomposition mechanisms in mushroom-forming fungi.</title>
        <authorList>
            <person name="Floudas D."/>
            <person name="Bentzer J."/>
            <person name="Ahren D."/>
            <person name="Johansson T."/>
            <person name="Persson P."/>
            <person name="Tunlid A."/>
        </authorList>
    </citation>
    <scope>NUCLEOTIDE SEQUENCE [LARGE SCALE GENOMIC DNA]</scope>
    <source>
        <strain evidence="2 3">CBS 291.85</strain>
    </source>
</reference>